<sequence>MNDDADDTVQGRGEALDGDDAATLDAFLKALGEVETDFNGNHEEFVANTGATIGSEQESQTDCNTQCKTPDPISQNHLNDETKSNHNLEDGATNMSLTVPDKERESLPNIYRVDEAVDALSLQEVVRLKKRLGIETTGMRVPKPIGSFLHMSSSITPGLQRRMQHMGYTEPTPIQCQAMPVLLQGRNAILMGESGCGKTLAYLVPLICHILSLIRESRAVAPRRCAFGVIMALTRETSHQICLILSKLLKSLGMRVATITTGYDNYNQVISGTEFLIVTPAKLRDLLNQNCLTVDAARFVVLEDFPKIYQKHPDEVETLLNHQTATKVVVSNVILGAETLNVMRQYLKASVTVKYLVVPSLSGLTLKWISCLKEPSRVQKTTFLGDLLSHFHQAFRMVIFANERATVENLCQFITHITESVAFLHEEVVRDVVAATLEQFRTGGLRILVTTDMLLKHVTLPSIDYVVIFDMPRNFSRFCGRVTVARTHEKAVVYSLLAKYDHVVCAHICHQLTEEGLPLPRVVEQVALNWKPYRDSRQNRRDFGTLIKEHKEVEVAMRVATAIAKGADDTGPTSASPSECVGATSPQCTVSTSQPPLTHAAAQSTDCNSSGAPSGRKYGVEDDLSSDDDADVVPKRQLVKPAGLIDLEKVKQRRTKMMENNYNL</sequence>
<protein>
    <recommendedName>
        <fullName evidence="5">ATP-dependent RNA helicase</fullName>
        <ecNumber evidence="5">3.6.4.13</ecNumber>
    </recommendedName>
</protein>
<dbReference type="Pfam" id="PF00270">
    <property type="entry name" value="DEAD"/>
    <property type="match status" value="1"/>
</dbReference>
<dbReference type="InterPro" id="IPR014001">
    <property type="entry name" value="Helicase_ATP-bd"/>
</dbReference>
<comment type="similarity">
    <text evidence="5">Belongs to the DEAD box helicase family.</text>
</comment>
<comment type="function">
    <text evidence="5">RNA helicase.</text>
</comment>
<evidence type="ECO:0000256" key="3">
    <source>
        <dbReference type="ARBA" id="ARBA00022840"/>
    </source>
</evidence>
<feature type="domain" description="Helicase C-terminal" evidence="8">
    <location>
        <begin position="383"/>
        <end position="527"/>
    </location>
</feature>
<keyword evidence="2 5" id="KW-0378">Hydrolase</keyword>
<keyword evidence="10" id="KW-1185">Reference proteome</keyword>
<evidence type="ECO:0000313" key="10">
    <source>
        <dbReference type="Proteomes" id="UP001497744"/>
    </source>
</evidence>
<accession>A0AAV4LYM6</accession>
<evidence type="ECO:0000259" key="7">
    <source>
        <dbReference type="PROSITE" id="PS51192"/>
    </source>
</evidence>
<evidence type="ECO:0000256" key="2">
    <source>
        <dbReference type="ARBA" id="ARBA00022801"/>
    </source>
</evidence>
<feature type="region of interest" description="Disordered" evidence="6">
    <location>
        <begin position="566"/>
        <end position="635"/>
    </location>
</feature>
<feature type="domain" description="Helicase ATP-binding" evidence="7">
    <location>
        <begin position="179"/>
        <end position="343"/>
    </location>
</feature>
<dbReference type="Proteomes" id="UP001497744">
    <property type="component" value="Unassembled WGS sequence"/>
</dbReference>
<feature type="compositionally biased region" description="Polar residues" evidence="6">
    <location>
        <begin position="52"/>
        <end position="77"/>
    </location>
</feature>
<keyword evidence="1 5" id="KW-0547">Nucleotide-binding</keyword>
<dbReference type="PANTHER" id="PTHR24031">
    <property type="entry name" value="RNA HELICASE"/>
    <property type="match status" value="1"/>
</dbReference>
<comment type="catalytic activity">
    <reaction evidence="5">
        <text>ATP + H2O = ADP + phosphate + H(+)</text>
        <dbReference type="Rhea" id="RHEA:13065"/>
        <dbReference type="ChEBI" id="CHEBI:15377"/>
        <dbReference type="ChEBI" id="CHEBI:15378"/>
        <dbReference type="ChEBI" id="CHEBI:30616"/>
        <dbReference type="ChEBI" id="CHEBI:43474"/>
        <dbReference type="ChEBI" id="CHEBI:456216"/>
        <dbReference type="EC" id="3.6.4.13"/>
    </reaction>
</comment>
<evidence type="ECO:0000256" key="5">
    <source>
        <dbReference type="RuleBase" id="RU365068"/>
    </source>
</evidence>
<keyword evidence="3 5" id="KW-0067">ATP-binding</keyword>
<dbReference type="Gene3D" id="3.40.50.300">
    <property type="entry name" value="P-loop containing nucleotide triphosphate hydrolases"/>
    <property type="match status" value="2"/>
</dbReference>
<comment type="domain">
    <text evidence="5">The Q motif is unique to and characteristic of the DEAD box family of RNA helicases and controls ATP binding and hydrolysis.</text>
</comment>
<reference evidence="9 10" key="1">
    <citation type="submission" date="2021-06" db="EMBL/GenBank/DDBJ databases">
        <title>Genome sequence of Babesia caballi.</title>
        <authorList>
            <person name="Yamagishi J."/>
            <person name="Kidaka T."/>
            <person name="Ochi A."/>
        </authorList>
    </citation>
    <scope>NUCLEOTIDE SEQUENCE [LARGE SCALE GENOMIC DNA]</scope>
    <source>
        <strain evidence="9">USDA-D6B2</strain>
    </source>
</reference>
<dbReference type="InterPro" id="IPR001650">
    <property type="entry name" value="Helicase_C-like"/>
</dbReference>
<comment type="caution">
    <text evidence="9">The sequence shown here is derived from an EMBL/GenBank/DDBJ whole genome shotgun (WGS) entry which is preliminary data.</text>
</comment>
<keyword evidence="5 9" id="KW-0347">Helicase</keyword>
<gene>
    <name evidence="9" type="ORF">BcabD6B2_36910</name>
</gene>
<evidence type="ECO:0000256" key="4">
    <source>
        <dbReference type="ARBA" id="ARBA00022884"/>
    </source>
</evidence>
<dbReference type="InterPro" id="IPR011545">
    <property type="entry name" value="DEAD/DEAH_box_helicase_dom"/>
</dbReference>
<name>A0AAV4LYM6_BABCB</name>
<evidence type="ECO:0000256" key="6">
    <source>
        <dbReference type="SAM" id="MobiDB-lite"/>
    </source>
</evidence>
<dbReference type="InterPro" id="IPR027417">
    <property type="entry name" value="P-loop_NTPase"/>
</dbReference>
<dbReference type="Pfam" id="PF00271">
    <property type="entry name" value="Helicase_C"/>
    <property type="match status" value="1"/>
</dbReference>
<dbReference type="RefSeq" id="XP_067716325.1">
    <property type="nucleotide sequence ID" value="XM_067860224.1"/>
</dbReference>
<dbReference type="EC" id="3.6.4.13" evidence="5"/>
<dbReference type="SUPFAM" id="SSF52540">
    <property type="entry name" value="P-loop containing nucleoside triphosphate hydrolases"/>
    <property type="match status" value="2"/>
</dbReference>
<feature type="compositionally biased region" description="Acidic residues" evidence="6">
    <location>
        <begin position="621"/>
        <end position="631"/>
    </location>
</feature>
<dbReference type="GO" id="GO:0016787">
    <property type="term" value="F:hydrolase activity"/>
    <property type="evidence" value="ECO:0007669"/>
    <property type="project" value="UniProtKB-KW"/>
</dbReference>
<feature type="compositionally biased region" description="Basic and acidic residues" evidence="6">
    <location>
        <begin position="78"/>
        <end position="89"/>
    </location>
</feature>
<dbReference type="PROSITE" id="PS51194">
    <property type="entry name" value="HELICASE_CTER"/>
    <property type="match status" value="1"/>
</dbReference>
<dbReference type="GO" id="GO:0003724">
    <property type="term" value="F:RNA helicase activity"/>
    <property type="evidence" value="ECO:0007669"/>
    <property type="project" value="UniProtKB-EC"/>
</dbReference>
<dbReference type="SMART" id="SM00487">
    <property type="entry name" value="DEXDc"/>
    <property type="match status" value="1"/>
</dbReference>
<organism evidence="9 10">
    <name type="scientific">Babesia caballi</name>
    <dbReference type="NCBI Taxonomy" id="5871"/>
    <lineage>
        <taxon>Eukaryota</taxon>
        <taxon>Sar</taxon>
        <taxon>Alveolata</taxon>
        <taxon>Apicomplexa</taxon>
        <taxon>Aconoidasida</taxon>
        <taxon>Piroplasmida</taxon>
        <taxon>Babesiidae</taxon>
        <taxon>Babesia</taxon>
    </lineage>
</organism>
<dbReference type="GeneID" id="94195737"/>
<keyword evidence="4 5" id="KW-0694">RNA-binding</keyword>
<dbReference type="GO" id="GO:0003723">
    <property type="term" value="F:RNA binding"/>
    <property type="evidence" value="ECO:0007669"/>
    <property type="project" value="UniProtKB-UniRule"/>
</dbReference>
<dbReference type="PROSITE" id="PS51192">
    <property type="entry name" value="HELICASE_ATP_BIND_1"/>
    <property type="match status" value="1"/>
</dbReference>
<evidence type="ECO:0000259" key="8">
    <source>
        <dbReference type="PROSITE" id="PS51194"/>
    </source>
</evidence>
<dbReference type="EMBL" id="BPLF01000003">
    <property type="protein sequence ID" value="GIX64256.1"/>
    <property type="molecule type" value="Genomic_DNA"/>
</dbReference>
<evidence type="ECO:0000313" key="9">
    <source>
        <dbReference type="EMBL" id="GIX64256.1"/>
    </source>
</evidence>
<evidence type="ECO:0000256" key="1">
    <source>
        <dbReference type="ARBA" id="ARBA00022741"/>
    </source>
</evidence>
<feature type="region of interest" description="Disordered" evidence="6">
    <location>
        <begin position="52"/>
        <end position="94"/>
    </location>
</feature>
<dbReference type="AlphaFoldDB" id="A0AAV4LYM6"/>
<proteinExistence type="inferred from homology"/>
<feature type="compositionally biased region" description="Polar residues" evidence="6">
    <location>
        <begin position="584"/>
        <end position="612"/>
    </location>
</feature>
<dbReference type="GO" id="GO:0005524">
    <property type="term" value="F:ATP binding"/>
    <property type="evidence" value="ECO:0007669"/>
    <property type="project" value="UniProtKB-UniRule"/>
</dbReference>